<dbReference type="SUPFAM" id="SSF47413">
    <property type="entry name" value="lambda repressor-like DNA-binding domains"/>
    <property type="match status" value="1"/>
</dbReference>
<dbReference type="Gene3D" id="1.10.260.40">
    <property type="entry name" value="lambda repressor-like DNA-binding domains"/>
    <property type="match status" value="1"/>
</dbReference>
<accession>A0A8B2NTY5</accession>
<dbReference type="PROSITE" id="PS50943">
    <property type="entry name" value="HTH_CROC1"/>
    <property type="match status" value="1"/>
</dbReference>
<gene>
    <name evidence="2" type="ORF">DLJ53_24430</name>
</gene>
<dbReference type="GO" id="GO:0003677">
    <property type="term" value="F:DNA binding"/>
    <property type="evidence" value="ECO:0007669"/>
    <property type="project" value="InterPro"/>
</dbReference>
<reference evidence="2 3" key="1">
    <citation type="submission" date="2018-05" db="EMBL/GenBank/DDBJ databases">
        <title>Acuticoccus sediminis sp. nov., isolated from deep-sea sediment of Indian Ocean.</title>
        <authorList>
            <person name="Liu X."/>
            <person name="Lai Q."/>
            <person name="Du Y."/>
            <person name="Sun F."/>
            <person name="Zhang X."/>
            <person name="Wang S."/>
            <person name="Shao Z."/>
        </authorList>
    </citation>
    <scope>NUCLEOTIDE SEQUENCE [LARGE SCALE GENOMIC DNA]</scope>
    <source>
        <strain evidence="2 3">PTG4-2</strain>
    </source>
</reference>
<organism evidence="2 3">
    <name type="scientific">Acuticoccus sediminis</name>
    <dbReference type="NCBI Taxonomy" id="2184697"/>
    <lineage>
        <taxon>Bacteria</taxon>
        <taxon>Pseudomonadati</taxon>
        <taxon>Pseudomonadota</taxon>
        <taxon>Alphaproteobacteria</taxon>
        <taxon>Hyphomicrobiales</taxon>
        <taxon>Amorphaceae</taxon>
        <taxon>Acuticoccus</taxon>
    </lineage>
</organism>
<dbReference type="CDD" id="cd00093">
    <property type="entry name" value="HTH_XRE"/>
    <property type="match status" value="1"/>
</dbReference>
<dbReference type="InterPro" id="IPR010982">
    <property type="entry name" value="Lambda_DNA-bd_dom_sf"/>
</dbReference>
<name>A0A8B2NTY5_9HYPH</name>
<dbReference type="AlphaFoldDB" id="A0A8B2NTY5"/>
<dbReference type="SMART" id="SM00530">
    <property type="entry name" value="HTH_XRE"/>
    <property type="match status" value="1"/>
</dbReference>
<sequence length="115" mass="13250">MVKIRRIELDMTQEKLANMLGITPQQLQKYERGTNRIGASRLYRISVILDVPIQYFFRNMDQIQHAMDDDGPDNFLAVALGDAATFRLLRMFANVRDPALKRRILSLVEVVIGED</sequence>
<comment type="caution">
    <text evidence="2">The sequence shown here is derived from an EMBL/GenBank/DDBJ whole genome shotgun (WGS) entry which is preliminary data.</text>
</comment>
<protein>
    <submittedName>
        <fullName evidence="2">Transcriptional regulator</fullName>
    </submittedName>
</protein>
<evidence type="ECO:0000259" key="1">
    <source>
        <dbReference type="PROSITE" id="PS50943"/>
    </source>
</evidence>
<proteinExistence type="predicted"/>
<dbReference type="EMBL" id="QHHQ01000006">
    <property type="protein sequence ID" value="RAH99043.1"/>
    <property type="molecule type" value="Genomic_DNA"/>
</dbReference>
<dbReference type="Pfam" id="PF01381">
    <property type="entry name" value="HTH_3"/>
    <property type="match status" value="1"/>
</dbReference>
<evidence type="ECO:0000313" key="3">
    <source>
        <dbReference type="Proteomes" id="UP000249590"/>
    </source>
</evidence>
<dbReference type="OrthoDB" id="9797172at2"/>
<feature type="domain" description="HTH cro/C1-type" evidence="1">
    <location>
        <begin position="2"/>
        <end position="56"/>
    </location>
</feature>
<dbReference type="Proteomes" id="UP000249590">
    <property type="component" value="Unassembled WGS sequence"/>
</dbReference>
<evidence type="ECO:0000313" key="2">
    <source>
        <dbReference type="EMBL" id="RAH99043.1"/>
    </source>
</evidence>
<dbReference type="InterPro" id="IPR001387">
    <property type="entry name" value="Cro/C1-type_HTH"/>
</dbReference>
<keyword evidence="3" id="KW-1185">Reference proteome</keyword>